<dbReference type="Proteomes" id="UP001497512">
    <property type="component" value="Chromosome 14"/>
</dbReference>
<dbReference type="SUPFAM" id="SSF103511">
    <property type="entry name" value="Chlorophyll a-b binding protein"/>
    <property type="match status" value="1"/>
</dbReference>
<dbReference type="PANTHER" id="PTHR21649">
    <property type="entry name" value="CHLOROPHYLL A/B BINDING PROTEIN"/>
    <property type="match status" value="1"/>
</dbReference>
<reference evidence="9" key="1">
    <citation type="submission" date="2024-02" db="EMBL/GenBank/DDBJ databases">
        <authorList>
            <consortium name="ELIXIR-Norway"/>
            <consortium name="Elixir Norway"/>
        </authorList>
    </citation>
    <scope>NUCLEOTIDE SEQUENCE</scope>
</reference>
<evidence type="ECO:0000313" key="9">
    <source>
        <dbReference type="EMBL" id="CAK9203257.1"/>
    </source>
</evidence>
<evidence type="ECO:0000256" key="8">
    <source>
        <dbReference type="SAM" id="SignalP"/>
    </source>
</evidence>
<keyword evidence="6 7" id="KW-0157">Chromophore</keyword>
<comment type="similarity">
    <text evidence="7">Belongs to the light-harvesting chlorophyll a/b-binding (LHC) protein family.</text>
</comment>
<organism evidence="9 10">
    <name type="scientific">Sphagnum troendelagicum</name>
    <dbReference type="NCBI Taxonomy" id="128251"/>
    <lineage>
        <taxon>Eukaryota</taxon>
        <taxon>Viridiplantae</taxon>
        <taxon>Streptophyta</taxon>
        <taxon>Embryophyta</taxon>
        <taxon>Bryophyta</taxon>
        <taxon>Sphagnophytina</taxon>
        <taxon>Sphagnopsida</taxon>
        <taxon>Sphagnales</taxon>
        <taxon>Sphagnaceae</taxon>
        <taxon>Sphagnum</taxon>
    </lineage>
</organism>
<comment type="function">
    <text evidence="7">The light-harvesting complex (LHC) functions as a light receptor, it captures and delivers excitation energy to photosystems with which it is closely associated.</text>
</comment>
<evidence type="ECO:0000256" key="7">
    <source>
        <dbReference type="RuleBase" id="RU363080"/>
    </source>
</evidence>
<evidence type="ECO:0000313" key="10">
    <source>
        <dbReference type="Proteomes" id="UP001497512"/>
    </source>
</evidence>
<evidence type="ECO:0000256" key="4">
    <source>
        <dbReference type="ARBA" id="ARBA00022531"/>
    </source>
</evidence>
<keyword evidence="2 7" id="KW-0148">Chlorophyll</keyword>
<dbReference type="Pfam" id="PF00504">
    <property type="entry name" value="Chloroa_b-bind"/>
    <property type="match status" value="1"/>
</dbReference>
<keyword evidence="5 7" id="KW-0934">Plastid</keyword>
<keyword evidence="8" id="KW-0732">Signal</keyword>
<evidence type="ECO:0000256" key="3">
    <source>
        <dbReference type="ARBA" id="ARBA00022528"/>
    </source>
</evidence>
<sequence>MGMLAAAGLFTSAAAAPYVVALASGRVLPERRVLQGKRRDLWCRRALAPADDEEAEMSDMSNVGLDDVFNLIQQATDADPEPEDLIPSDTRRDMKSTGASQWYKVYGRSVPPSVDARAAYYGPKRPLWKGGATSPKDVPAYLKGEYPGDYGCDVLGLCKDPAKFATLRAQELFNGRWAMLGIVGCIVPELISPSNPSAFEPVWFKAGAQIFSDAGIDYLGLPGLINAHNIYAVAAVQLVLMGGAELARSKAAPKDIDSLYPGGKAFDPLGFSSDAESFADLKVKEIKNGRLAMLAMAGLFAQGAVTGVGPIQNLHDFLHL</sequence>
<evidence type="ECO:0000256" key="2">
    <source>
        <dbReference type="ARBA" id="ARBA00022494"/>
    </source>
</evidence>
<keyword evidence="4 7" id="KW-0602">Photosynthesis</keyword>
<dbReference type="InterPro" id="IPR022796">
    <property type="entry name" value="Chloroa_b-bind"/>
</dbReference>
<dbReference type="Gene3D" id="1.10.3460.10">
    <property type="entry name" value="Chlorophyll a/b binding protein domain"/>
    <property type="match status" value="1"/>
</dbReference>
<keyword evidence="7" id="KW-0793">Thylakoid</keyword>
<name>A0ABP0TRJ9_9BRYO</name>
<gene>
    <name evidence="9" type="ORF">CSSPTR1EN2_LOCUS6796</name>
</gene>
<dbReference type="InterPro" id="IPR001344">
    <property type="entry name" value="Chloro_AB-bd_pln"/>
</dbReference>
<proteinExistence type="inferred from homology"/>
<dbReference type="EMBL" id="OZ019906">
    <property type="protein sequence ID" value="CAK9203257.1"/>
    <property type="molecule type" value="Genomic_DNA"/>
</dbReference>
<evidence type="ECO:0000256" key="5">
    <source>
        <dbReference type="ARBA" id="ARBA00022640"/>
    </source>
</evidence>
<comment type="subcellular location">
    <subcellularLocation>
        <location evidence="1 7">Plastid</location>
        <location evidence="1 7">Chloroplast thylakoid membrane</location>
    </subcellularLocation>
</comment>
<keyword evidence="7" id="KW-0604">Photosystem II</keyword>
<feature type="chain" id="PRO_5047435466" description="Chlorophyll a-b binding protein, chloroplastic" evidence="8">
    <location>
        <begin position="16"/>
        <end position="320"/>
    </location>
</feature>
<evidence type="ECO:0000256" key="6">
    <source>
        <dbReference type="ARBA" id="ARBA00022991"/>
    </source>
</evidence>
<keyword evidence="3 7" id="KW-0150">Chloroplast</keyword>
<protein>
    <recommendedName>
        <fullName evidence="7">Chlorophyll a-b binding protein, chloroplastic</fullName>
    </recommendedName>
</protein>
<keyword evidence="7" id="KW-0603">Photosystem I</keyword>
<feature type="signal peptide" evidence="8">
    <location>
        <begin position="1"/>
        <end position="15"/>
    </location>
</feature>
<accession>A0ABP0TRJ9</accession>
<evidence type="ECO:0000256" key="1">
    <source>
        <dbReference type="ARBA" id="ARBA00004334"/>
    </source>
</evidence>
<keyword evidence="10" id="KW-1185">Reference proteome</keyword>